<dbReference type="PANTHER" id="PTHR43196">
    <property type="entry name" value="SULFATE ADENYLYLTRANSFERASE SUBUNIT 2"/>
    <property type="match status" value="1"/>
</dbReference>
<name>A0A0F8WR89_9ZZZZ</name>
<protein>
    <recommendedName>
        <fullName evidence="1">Phosphoadenosine phosphosulphate reductase domain-containing protein</fullName>
    </recommendedName>
</protein>
<dbReference type="PANTHER" id="PTHR43196:SF2">
    <property type="entry name" value="PHOSPHOADENOSINE PHOSPHOSULFATE REDUCTASE"/>
    <property type="match status" value="1"/>
</dbReference>
<feature type="domain" description="Phosphoadenosine phosphosulphate reductase" evidence="1">
    <location>
        <begin position="31"/>
        <end position="188"/>
    </location>
</feature>
<dbReference type="Gene3D" id="3.40.50.620">
    <property type="entry name" value="HUPs"/>
    <property type="match status" value="1"/>
</dbReference>
<reference evidence="2" key="1">
    <citation type="journal article" date="2015" name="Nature">
        <title>Complex archaea that bridge the gap between prokaryotes and eukaryotes.</title>
        <authorList>
            <person name="Spang A."/>
            <person name="Saw J.H."/>
            <person name="Jorgensen S.L."/>
            <person name="Zaremba-Niedzwiedzka K."/>
            <person name="Martijn J."/>
            <person name="Lind A.E."/>
            <person name="van Eijk R."/>
            <person name="Schleper C."/>
            <person name="Guy L."/>
            <person name="Ettema T.J."/>
        </authorList>
    </citation>
    <scope>NUCLEOTIDE SEQUENCE</scope>
</reference>
<organism evidence="2">
    <name type="scientific">marine sediment metagenome</name>
    <dbReference type="NCBI Taxonomy" id="412755"/>
    <lineage>
        <taxon>unclassified sequences</taxon>
        <taxon>metagenomes</taxon>
        <taxon>ecological metagenomes</taxon>
    </lineage>
</organism>
<sequence>MLIENTLFGIENKVEDAIKFLRAVEPPEGYHVAFSGGKDSIVIKDLVIKSGVKYDIHYQNPTIDPPELTAFIRKYHSEVEQHYPERSYFKEMVKRGFPIRQKRWCCEFLKEKGGEGRTVVTGIRAEESAQRAKRQCYEKDRKKKDSLFLNIILRWSKSEVWEYIRVNGLPYCVLYDRGWNRIGCLGCPMNYYKRKMAELDKYPKIKNLYAKAFIKIYDKKKSEGKTSVDRWMNGKEMFEWWLNEKWEKEDMPLFA</sequence>
<dbReference type="SUPFAM" id="SSF52402">
    <property type="entry name" value="Adenine nucleotide alpha hydrolases-like"/>
    <property type="match status" value="1"/>
</dbReference>
<evidence type="ECO:0000313" key="2">
    <source>
        <dbReference type="EMBL" id="KKK59203.1"/>
    </source>
</evidence>
<dbReference type="AlphaFoldDB" id="A0A0F8WR89"/>
<gene>
    <name evidence="2" type="ORF">LCGC14_3036750</name>
</gene>
<proteinExistence type="predicted"/>
<comment type="caution">
    <text evidence="2">The sequence shown here is derived from an EMBL/GenBank/DDBJ whole genome shotgun (WGS) entry which is preliminary data.</text>
</comment>
<dbReference type="EMBL" id="LAZR01063598">
    <property type="protein sequence ID" value="KKK59203.1"/>
    <property type="molecule type" value="Genomic_DNA"/>
</dbReference>
<dbReference type="GO" id="GO:0003824">
    <property type="term" value="F:catalytic activity"/>
    <property type="evidence" value="ECO:0007669"/>
    <property type="project" value="InterPro"/>
</dbReference>
<evidence type="ECO:0000259" key="1">
    <source>
        <dbReference type="Pfam" id="PF01507"/>
    </source>
</evidence>
<accession>A0A0F8WR89</accession>
<dbReference type="InterPro" id="IPR002500">
    <property type="entry name" value="PAPS_reduct_dom"/>
</dbReference>
<dbReference type="Pfam" id="PF01507">
    <property type="entry name" value="PAPS_reduct"/>
    <property type="match status" value="1"/>
</dbReference>
<dbReference type="InterPro" id="IPR050128">
    <property type="entry name" value="Sulfate_adenylyltrnsfr_sub2"/>
</dbReference>
<dbReference type="InterPro" id="IPR014729">
    <property type="entry name" value="Rossmann-like_a/b/a_fold"/>
</dbReference>